<dbReference type="EMBL" id="CH408029">
    <property type="protein sequence ID" value="EAQ92062.1"/>
    <property type="molecule type" value="Genomic_DNA"/>
</dbReference>
<gene>
    <name evidence="1" type="ORF">CHGG_00297</name>
</gene>
<dbReference type="Proteomes" id="UP000001056">
    <property type="component" value="Unassembled WGS sequence"/>
</dbReference>
<dbReference type="GeneID" id="4386550"/>
<protein>
    <submittedName>
        <fullName evidence="1">Uncharacterized protein</fullName>
    </submittedName>
</protein>
<dbReference type="VEuPathDB" id="FungiDB:CHGG_00297"/>
<dbReference type="HOGENOM" id="CLU_1686350_0_0_1"/>
<dbReference type="RefSeq" id="XP_001219518.1">
    <property type="nucleotide sequence ID" value="XM_001219517.1"/>
</dbReference>
<accession>Q2HHK7</accession>
<name>Q2HHK7_CHAGB</name>
<keyword evidence="2" id="KW-1185">Reference proteome</keyword>
<sequence>MASEALDSATAYGCLAFDVFLMLEAAYSALAEPYVNHPGLDGMVDEASPLDDPGLYGSCEGDWKRLLLRVPELCDTVRFSIEEEYENNERWMEEAEDELDRFSRMAAATVFEVDAEALEDGWLKLLRLDYHGESLWHNRVRSGDILEFTGAREALV</sequence>
<proteinExistence type="predicted"/>
<dbReference type="OrthoDB" id="4364812at2759"/>
<organism evidence="1 2">
    <name type="scientific">Chaetomium globosum (strain ATCC 6205 / CBS 148.51 / DSM 1962 / NBRC 6347 / NRRL 1970)</name>
    <name type="common">Soil fungus</name>
    <dbReference type="NCBI Taxonomy" id="306901"/>
    <lineage>
        <taxon>Eukaryota</taxon>
        <taxon>Fungi</taxon>
        <taxon>Dikarya</taxon>
        <taxon>Ascomycota</taxon>
        <taxon>Pezizomycotina</taxon>
        <taxon>Sordariomycetes</taxon>
        <taxon>Sordariomycetidae</taxon>
        <taxon>Sordariales</taxon>
        <taxon>Chaetomiaceae</taxon>
        <taxon>Chaetomium</taxon>
    </lineage>
</organism>
<dbReference type="AlphaFoldDB" id="Q2HHK7"/>
<evidence type="ECO:0000313" key="2">
    <source>
        <dbReference type="Proteomes" id="UP000001056"/>
    </source>
</evidence>
<evidence type="ECO:0000313" key="1">
    <source>
        <dbReference type="EMBL" id="EAQ92062.1"/>
    </source>
</evidence>
<dbReference type="InParanoid" id="Q2HHK7"/>
<reference evidence="2" key="1">
    <citation type="journal article" date="2015" name="Genome Announc.">
        <title>Draft genome sequence of the cellulolytic fungus Chaetomium globosum.</title>
        <authorList>
            <person name="Cuomo C.A."/>
            <person name="Untereiner W.A."/>
            <person name="Ma L.-J."/>
            <person name="Grabherr M."/>
            <person name="Birren B.W."/>
        </authorList>
    </citation>
    <scope>NUCLEOTIDE SEQUENCE [LARGE SCALE GENOMIC DNA]</scope>
    <source>
        <strain evidence="2">ATCC 6205 / CBS 148.51 / DSM 1962 / NBRC 6347 / NRRL 1970</strain>
    </source>
</reference>